<name>A0A2R5GEU5_9STRA</name>
<sequence length="414" mass="44281">MFTLSRRAAPNEFGLPSVMMSDMNMSLRDGFGALIASKMPATSTPTSVPLALALTAASPGSTAKASDSHQDDSSNVPARTATMEGIVFSVAQSVSLVLAVSRDHYLRAWSKKDGALVFKMRTPLNQKACTVAVQGRLAAFGTGGGYIFLVDLSSATVLHSIQGHKYTVRSVIFNGDEIISGGGMRDRTICVWNKVSGRETLRIDMKVVARNRSATVMSLAAHGNLLVAGLDDETMRIFDRVSGDPRHTLTEAAGPVCGVAIDAQRLVSGSYDKKVRVYVVPSFELVYTLEGHTDGVRSVALEDDLIVSGSTDKTVRVWDARSGAILRVLRGHSESVFSVSLCGSEIVSGCLDSKVHVWDADSGSLKHVLNGTETVRPIADDLGPMIEIGGTEEAKVTSREQLNLDRCDFSCLIL</sequence>
<dbReference type="PANTHER" id="PTHR19848">
    <property type="entry name" value="WD40 REPEAT PROTEIN"/>
    <property type="match status" value="1"/>
</dbReference>
<dbReference type="AlphaFoldDB" id="A0A2R5GEU5"/>
<gene>
    <name evidence="4" type="ORF">FCC1311_025752</name>
</gene>
<feature type="repeat" description="WD" evidence="3">
    <location>
        <begin position="329"/>
        <end position="368"/>
    </location>
</feature>
<organism evidence="4 5">
    <name type="scientific">Hondaea fermentalgiana</name>
    <dbReference type="NCBI Taxonomy" id="2315210"/>
    <lineage>
        <taxon>Eukaryota</taxon>
        <taxon>Sar</taxon>
        <taxon>Stramenopiles</taxon>
        <taxon>Bigyra</taxon>
        <taxon>Labyrinthulomycetes</taxon>
        <taxon>Thraustochytrida</taxon>
        <taxon>Thraustochytriidae</taxon>
        <taxon>Hondaea</taxon>
    </lineage>
</organism>
<feature type="repeat" description="WD" evidence="3">
    <location>
        <begin position="289"/>
        <end position="328"/>
    </location>
</feature>
<dbReference type="InterPro" id="IPR011047">
    <property type="entry name" value="Quinoprotein_ADH-like_sf"/>
</dbReference>
<dbReference type="PRINTS" id="PR00320">
    <property type="entry name" value="GPROTEINBRPT"/>
</dbReference>
<dbReference type="Pfam" id="PF00400">
    <property type="entry name" value="WD40"/>
    <property type="match status" value="4"/>
</dbReference>
<dbReference type="PROSITE" id="PS00678">
    <property type="entry name" value="WD_REPEATS_1"/>
    <property type="match status" value="2"/>
</dbReference>
<reference evidence="4 5" key="1">
    <citation type="submission" date="2017-12" db="EMBL/GenBank/DDBJ databases">
        <title>Sequencing, de novo assembly and annotation of complete genome of a new Thraustochytrid species, strain FCC1311.</title>
        <authorList>
            <person name="Sedici K."/>
            <person name="Godart F."/>
            <person name="Aiese Cigliano R."/>
            <person name="Sanseverino W."/>
            <person name="Barakat M."/>
            <person name="Ortet P."/>
            <person name="Marechal E."/>
            <person name="Cagnac O."/>
            <person name="Amato A."/>
        </authorList>
    </citation>
    <scope>NUCLEOTIDE SEQUENCE [LARGE SCALE GENOMIC DNA]</scope>
</reference>
<accession>A0A2R5GEU5</accession>
<dbReference type="Proteomes" id="UP000241890">
    <property type="component" value="Unassembled WGS sequence"/>
</dbReference>
<dbReference type="PANTHER" id="PTHR19848:SF8">
    <property type="entry name" value="F-BOX AND WD REPEAT DOMAIN CONTAINING 7"/>
    <property type="match status" value="1"/>
</dbReference>
<evidence type="ECO:0000256" key="3">
    <source>
        <dbReference type="PROSITE-ProRule" id="PRU00221"/>
    </source>
</evidence>
<evidence type="ECO:0000256" key="1">
    <source>
        <dbReference type="ARBA" id="ARBA00022574"/>
    </source>
</evidence>
<dbReference type="SUPFAM" id="SSF50998">
    <property type="entry name" value="Quinoprotein alcohol dehydrogenase-like"/>
    <property type="match status" value="1"/>
</dbReference>
<keyword evidence="2" id="KW-0677">Repeat</keyword>
<dbReference type="SMART" id="SM00320">
    <property type="entry name" value="WD40"/>
    <property type="match status" value="6"/>
</dbReference>
<dbReference type="PROSITE" id="PS50294">
    <property type="entry name" value="WD_REPEATS_REGION"/>
    <property type="match status" value="2"/>
</dbReference>
<evidence type="ECO:0000313" key="5">
    <source>
        <dbReference type="Proteomes" id="UP000241890"/>
    </source>
</evidence>
<dbReference type="EMBL" id="BEYU01000020">
    <property type="protein sequence ID" value="GBG26354.1"/>
    <property type="molecule type" value="Genomic_DNA"/>
</dbReference>
<dbReference type="Gene3D" id="2.130.10.10">
    <property type="entry name" value="YVTN repeat-like/Quinoprotein amine dehydrogenase"/>
    <property type="match status" value="2"/>
</dbReference>
<proteinExistence type="predicted"/>
<dbReference type="InterPro" id="IPR019775">
    <property type="entry name" value="WD40_repeat_CS"/>
</dbReference>
<dbReference type="PROSITE" id="PS50082">
    <property type="entry name" value="WD_REPEATS_2"/>
    <property type="match status" value="3"/>
</dbReference>
<dbReference type="InterPro" id="IPR015943">
    <property type="entry name" value="WD40/YVTN_repeat-like_dom_sf"/>
</dbReference>
<dbReference type="InterPro" id="IPR020472">
    <property type="entry name" value="WD40_PAC1"/>
</dbReference>
<evidence type="ECO:0000313" key="4">
    <source>
        <dbReference type="EMBL" id="GBG26354.1"/>
    </source>
</evidence>
<comment type="caution">
    <text evidence="4">The sequence shown here is derived from an EMBL/GenBank/DDBJ whole genome shotgun (WGS) entry which is preliminary data.</text>
</comment>
<feature type="repeat" description="WD" evidence="3">
    <location>
        <begin position="161"/>
        <end position="202"/>
    </location>
</feature>
<dbReference type="OrthoDB" id="308449at2759"/>
<dbReference type="CDD" id="cd00200">
    <property type="entry name" value="WD40"/>
    <property type="match status" value="1"/>
</dbReference>
<keyword evidence="1 3" id="KW-0853">WD repeat</keyword>
<dbReference type="InParanoid" id="A0A2R5GEU5"/>
<keyword evidence="5" id="KW-1185">Reference proteome</keyword>
<dbReference type="InterPro" id="IPR001680">
    <property type="entry name" value="WD40_rpt"/>
</dbReference>
<protein>
    <submittedName>
        <fullName evidence="4">WD repeat-containing protein wdr-5.1</fullName>
    </submittedName>
</protein>
<evidence type="ECO:0000256" key="2">
    <source>
        <dbReference type="ARBA" id="ARBA00022737"/>
    </source>
</evidence>